<keyword evidence="3" id="KW-0479">Metal-binding</keyword>
<dbReference type="InterPro" id="IPR013087">
    <property type="entry name" value="Znf_C2H2_type"/>
</dbReference>
<name>A0A9W3BAR5_BIOGL</name>
<feature type="domain" description="C2H2-type" evidence="9">
    <location>
        <begin position="181"/>
        <end position="208"/>
    </location>
</feature>
<comment type="subcellular location">
    <subcellularLocation>
        <location evidence="1">Nucleus</location>
    </subcellularLocation>
</comment>
<comment type="similarity">
    <text evidence="2">Belongs to the krueppel C2H2-type zinc-finger protein family.</text>
</comment>
<dbReference type="RefSeq" id="XP_055896536.1">
    <property type="nucleotide sequence ID" value="XM_056040561.1"/>
</dbReference>
<evidence type="ECO:0000256" key="3">
    <source>
        <dbReference type="ARBA" id="ARBA00022723"/>
    </source>
</evidence>
<keyword evidence="4" id="KW-0677">Repeat</keyword>
<evidence type="ECO:0000256" key="6">
    <source>
        <dbReference type="ARBA" id="ARBA00022833"/>
    </source>
</evidence>
<dbReference type="Proteomes" id="UP001165740">
    <property type="component" value="Chromosome 9"/>
</dbReference>
<dbReference type="OrthoDB" id="8918594at2759"/>
<dbReference type="FunFam" id="3.30.160.60:FF:000557">
    <property type="entry name" value="zinc finger and SCAN domain-containing protein 29"/>
    <property type="match status" value="1"/>
</dbReference>
<evidence type="ECO:0000313" key="11">
    <source>
        <dbReference type="RefSeq" id="XP_055896536.1"/>
    </source>
</evidence>
<evidence type="ECO:0000256" key="4">
    <source>
        <dbReference type="ARBA" id="ARBA00022737"/>
    </source>
</evidence>
<dbReference type="AlphaFoldDB" id="A0A9W3BAR5"/>
<dbReference type="GO" id="GO:0008270">
    <property type="term" value="F:zinc ion binding"/>
    <property type="evidence" value="ECO:0007669"/>
    <property type="project" value="UniProtKB-KW"/>
</dbReference>
<dbReference type="Gene3D" id="3.30.160.60">
    <property type="entry name" value="Classic Zinc Finger"/>
    <property type="match status" value="4"/>
</dbReference>
<dbReference type="PANTHER" id="PTHR23235">
    <property type="entry name" value="KRUEPPEL-LIKE TRANSCRIPTION FACTOR"/>
    <property type="match status" value="1"/>
</dbReference>
<organism evidence="10 11">
    <name type="scientific">Biomphalaria glabrata</name>
    <name type="common">Bloodfluke planorb</name>
    <name type="synonym">Freshwater snail</name>
    <dbReference type="NCBI Taxonomy" id="6526"/>
    <lineage>
        <taxon>Eukaryota</taxon>
        <taxon>Metazoa</taxon>
        <taxon>Spiralia</taxon>
        <taxon>Lophotrochozoa</taxon>
        <taxon>Mollusca</taxon>
        <taxon>Gastropoda</taxon>
        <taxon>Heterobranchia</taxon>
        <taxon>Euthyneura</taxon>
        <taxon>Panpulmonata</taxon>
        <taxon>Hygrophila</taxon>
        <taxon>Lymnaeoidea</taxon>
        <taxon>Planorbidae</taxon>
        <taxon>Biomphalaria</taxon>
    </lineage>
</organism>
<feature type="domain" description="C2H2-type" evidence="9">
    <location>
        <begin position="237"/>
        <end position="264"/>
    </location>
</feature>
<evidence type="ECO:0000256" key="7">
    <source>
        <dbReference type="ARBA" id="ARBA00023242"/>
    </source>
</evidence>
<gene>
    <name evidence="11" type="primary">LOC106072550</name>
</gene>
<evidence type="ECO:0000256" key="8">
    <source>
        <dbReference type="PROSITE-ProRule" id="PRU00042"/>
    </source>
</evidence>
<dbReference type="InterPro" id="IPR036236">
    <property type="entry name" value="Znf_C2H2_sf"/>
</dbReference>
<evidence type="ECO:0000256" key="2">
    <source>
        <dbReference type="ARBA" id="ARBA00006991"/>
    </source>
</evidence>
<dbReference type="GO" id="GO:0000978">
    <property type="term" value="F:RNA polymerase II cis-regulatory region sequence-specific DNA binding"/>
    <property type="evidence" value="ECO:0007669"/>
    <property type="project" value="TreeGrafter"/>
</dbReference>
<sequence length="297" mass="34011">MMSEKDFDVSSLELKNILKHVKKEIEDPDLLSHPCGEQDFKMPEIKIKKIDEEEADLYTQQSENCAEASNLKREHQETIIKQEIEMSNCTESNKPWSMASGLVAGSMKTNNSLDPEPVISPKFKTPSHTQSSEESASQLEVIKKENEVTSEDNADNIQIKFKGNHSKETVLTKKIKTYKKHICQICLREFSQSSHLKSHQVTHTGEKPFKCQICLKGFSQNSSLYTHQVIHTGEKPFQCQICLKQFSRASNLKSHQRVHKGDKQFKCQNCQEGFPQYSLLKAHQLVHAGEIIKYIYI</sequence>
<keyword evidence="5 8" id="KW-0863">Zinc-finger</keyword>
<dbReference type="SUPFAM" id="SSF57667">
    <property type="entry name" value="beta-beta-alpha zinc fingers"/>
    <property type="match status" value="2"/>
</dbReference>
<dbReference type="PROSITE" id="PS50157">
    <property type="entry name" value="ZINC_FINGER_C2H2_2"/>
    <property type="match status" value="4"/>
</dbReference>
<dbReference type="GeneID" id="106072550"/>
<protein>
    <submittedName>
        <fullName evidence="11">Zinc finger protein 226-like</fullName>
    </submittedName>
</protein>
<feature type="domain" description="C2H2-type" evidence="9">
    <location>
        <begin position="265"/>
        <end position="292"/>
    </location>
</feature>
<reference evidence="11" key="1">
    <citation type="submission" date="2025-08" db="UniProtKB">
        <authorList>
            <consortium name="RefSeq"/>
        </authorList>
    </citation>
    <scope>IDENTIFICATION</scope>
</reference>
<dbReference type="PANTHER" id="PTHR23235:SF142">
    <property type="entry name" value="ZINC FINGER PROTEIN 384"/>
    <property type="match status" value="1"/>
</dbReference>
<feature type="domain" description="C2H2-type" evidence="9">
    <location>
        <begin position="209"/>
        <end position="236"/>
    </location>
</feature>
<keyword evidence="10" id="KW-1185">Reference proteome</keyword>
<keyword evidence="7" id="KW-0539">Nucleus</keyword>
<evidence type="ECO:0000313" key="10">
    <source>
        <dbReference type="Proteomes" id="UP001165740"/>
    </source>
</evidence>
<evidence type="ECO:0000256" key="5">
    <source>
        <dbReference type="ARBA" id="ARBA00022771"/>
    </source>
</evidence>
<dbReference type="SMART" id="SM00355">
    <property type="entry name" value="ZnF_C2H2"/>
    <property type="match status" value="4"/>
</dbReference>
<dbReference type="FunFam" id="3.30.160.60:FF:000624">
    <property type="entry name" value="zinc finger protein 697"/>
    <property type="match status" value="1"/>
</dbReference>
<evidence type="ECO:0000256" key="1">
    <source>
        <dbReference type="ARBA" id="ARBA00004123"/>
    </source>
</evidence>
<dbReference type="GO" id="GO:0005634">
    <property type="term" value="C:nucleus"/>
    <property type="evidence" value="ECO:0007669"/>
    <property type="project" value="UniProtKB-SubCell"/>
</dbReference>
<dbReference type="OMA" id="IRFECDI"/>
<evidence type="ECO:0000259" key="9">
    <source>
        <dbReference type="PROSITE" id="PS50157"/>
    </source>
</evidence>
<dbReference type="FunFam" id="3.30.160.60:FF:002343">
    <property type="entry name" value="Zinc finger protein 33A"/>
    <property type="match status" value="1"/>
</dbReference>
<dbReference type="Pfam" id="PF00096">
    <property type="entry name" value="zf-C2H2"/>
    <property type="match status" value="4"/>
</dbReference>
<proteinExistence type="inferred from homology"/>
<accession>A0A9W3BAR5</accession>
<dbReference type="PROSITE" id="PS00028">
    <property type="entry name" value="ZINC_FINGER_C2H2_1"/>
    <property type="match status" value="4"/>
</dbReference>
<keyword evidence="6" id="KW-0862">Zinc</keyword>
<dbReference type="GO" id="GO:0000981">
    <property type="term" value="F:DNA-binding transcription factor activity, RNA polymerase II-specific"/>
    <property type="evidence" value="ECO:0007669"/>
    <property type="project" value="TreeGrafter"/>
</dbReference>
<dbReference type="FunFam" id="3.30.160.60:FF:001498">
    <property type="entry name" value="Zinc finger protein 404"/>
    <property type="match status" value="1"/>
</dbReference>